<sequence>MNNIKEIADIFKRDKGEKEEHEEYKGYREEIEYKDNIPQASKKKLNLNNLLVTTEILKKH</sequence>
<evidence type="ECO:0000313" key="2">
    <source>
        <dbReference type="Proteomes" id="UP000789570"/>
    </source>
</evidence>
<dbReference type="Proteomes" id="UP000789570">
    <property type="component" value="Unassembled WGS sequence"/>
</dbReference>
<reference evidence="1" key="1">
    <citation type="submission" date="2021-06" db="EMBL/GenBank/DDBJ databases">
        <authorList>
            <person name="Kallberg Y."/>
            <person name="Tangrot J."/>
            <person name="Rosling A."/>
        </authorList>
    </citation>
    <scope>NUCLEOTIDE SEQUENCE</scope>
    <source>
        <strain evidence="1">UK204</strain>
    </source>
</reference>
<dbReference type="EMBL" id="CAJVPQ010001637">
    <property type="protein sequence ID" value="CAG8562495.1"/>
    <property type="molecule type" value="Genomic_DNA"/>
</dbReference>
<evidence type="ECO:0000313" key="1">
    <source>
        <dbReference type="EMBL" id="CAG8562495.1"/>
    </source>
</evidence>
<accession>A0A9N9BBV8</accession>
<protein>
    <submittedName>
        <fullName evidence="1">13914_t:CDS:1</fullName>
    </submittedName>
</protein>
<keyword evidence="2" id="KW-1185">Reference proteome</keyword>
<comment type="caution">
    <text evidence="1">The sequence shown here is derived from an EMBL/GenBank/DDBJ whole genome shotgun (WGS) entry which is preliminary data.</text>
</comment>
<proteinExistence type="predicted"/>
<organism evidence="1 2">
    <name type="scientific">Funneliformis caledonium</name>
    <dbReference type="NCBI Taxonomy" id="1117310"/>
    <lineage>
        <taxon>Eukaryota</taxon>
        <taxon>Fungi</taxon>
        <taxon>Fungi incertae sedis</taxon>
        <taxon>Mucoromycota</taxon>
        <taxon>Glomeromycotina</taxon>
        <taxon>Glomeromycetes</taxon>
        <taxon>Glomerales</taxon>
        <taxon>Glomeraceae</taxon>
        <taxon>Funneliformis</taxon>
    </lineage>
</organism>
<dbReference type="AlphaFoldDB" id="A0A9N9BBV8"/>
<gene>
    <name evidence="1" type="ORF">FCALED_LOCUS6675</name>
</gene>
<name>A0A9N9BBV8_9GLOM</name>